<evidence type="ECO:0000256" key="2">
    <source>
        <dbReference type="SAM" id="MobiDB-lite"/>
    </source>
</evidence>
<dbReference type="PANTHER" id="PTHR34598">
    <property type="entry name" value="BLL6449 PROTEIN"/>
    <property type="match status" value="1"/>
</dbReference>
<comment type="similarity">
    <text evidence="1">Belongs to the asaB hydroxylase/desaturase family.</text>
</comment>
<dbReference type="PANTHER" id="PTHR34598:SF1">
    <property type="entry name" value="PUTATIVE (AFU_ORTHOLOGUE AFUA_3G13140)-RELATED"/>
    <property type="match status" value="1"/>
</dbReference>
<evidence type="ECO:0000313" key="4">
    <source>
        <dbReference type="Proteomes" id="UP000277580"/>
    </source>
</evidence>
<dbReference type="STRING" id="1392247.A0A3N4KKN8"/>
<sequence>MSTVTQTQTSTSTSTPTPTVATEPTYPPYGDVPAALNYQGPITTDGAPPFLFVEPRATGPQKNYIDIPHTVTIHDLRGLEADFNLDKQAFQPVLDVPSTEKEFTDDAKIEREYYPEIKDILKKHVPGLEEVVIFDHTIRRKGPAATRPPVMRVHIDQSVPASYQRIRQHLPAERAEEIISAGTRVRIINVWRPIGGPVVDTPLAFADSRSVEEEDVVPVRHILPNREGSTLGVKFREGQKWWYWSGMRDEEVVLLKCFDTDTVVGGGVEGRRGRTPHTAFVHPGTPVEKKGTRESIEVRCLVIG</sequence>
<feature type="compositionally biased region" description="Low complexity" evidence="2">
    <location>
        <begin position="1"/>
        <end position="24"/>
    </location>
</feature>
<keyword evidence="4" id="KW-1185">Reference proteome</keyword>
<evidence type="ECO:0000313" key="3">
    <source>
        <dbReference type="EMBL" id="RPB09988.1"/>
    </source>
</evidence>
<proteinExistence type="inferred from homology"/>
<evidence type="ECO:0008006" key="5">
    <source>
        <dbReference type="Google" id="ProtNLM"/>
    </source>
</evidence>
<feature type="region of interest" description="Disordered" evidence="2">
    <location>
        <begin position="1"/>
        <end position="26"/>
    </location>
</feature>
<dbReference type="NCBIfam" id="NF041278">
    <property type="entry name" value="CmcJ_NvfI_EfuI"/>
    <property type="match status" value="1"/>
</dbReference>
<dbReference type="GO" id="GO:0016491">
    <property type="term" value="F:oxidoreductase activity"/>
    <property type="evidence" value="ECO:0007669"/>
    <property type="project" value="InterPro"/>
</dbReference>
<dbReference type="AlphaFoldDB" id="A0A3N4KKN8"/>
<name>A0A3N4KKN8_9PEZI</name>
<organism evidence="3 4">
    <name type="scientific">Morchella conica CCBAS932</name>
    <dbReference type="NCBI Taxonomy" id="1392247"/>
    <lineage>
        <taxon>Eukaryota</taxon>
        <taxon>Fungi</taxon>
        <taxon>Dikarya</taxon>
        <taxon>Ascomycota</taxon>
        <taxon>Pezizomycotina</taxon>
        <taxon>Pezizomycetes</taxon>
        <taxon>Pezizales</taxon>
        <taxon>Morchellaceae</taxon>
        <taxon>Morchella</taxon>
    </lineage>
</organism>
<protein>
    <recommendedName>
        <fullName evidence="5">Methyltransferase</fullName>
    </recommendedName>
</protein>
<evidence type="ECO:0000256" key="1">
    <source>
        <dbReference type="ARBA" id="ARBA00023604"/>
    </source>
</evidence>
<reference evidence="3 4" key="1">
    <citation type="journal article" date="2018" name="Nat. Ecol. Evol.">
        <title>Pezizomycetes genomes reveal the molecular basis of ectomycorrhizal truffle lifestyle.</title>
        <authorList>
            <person name="Murat C."/>
            <person name="Payen T."/>
            <person name="Noel B."/>
            <person name="Kuo A."/>
            <person name="Morin E."/>
            <person name="Chen J."/>
            <person name="Kohler A."/>
            <person name="Krizsan K."/>
            <person name="Balestrini R."/>
            <person name="Da Silva C."/>
            <person name="Montanini B."/>
            <person name="Hainaut M."/>
            <person name="Levati E."/>
            <person name="Barry K.W."/>
            <person name="Belfiori B."/>
            <person name="Cichocki N."/>
            <person name="Clum A."/>
            <person name="Dockter R.B."/>
            <person name="Fauchery L."/>
            <person name="Guy J."/>
            <person name="Iotti M."/>
            <person name="Le Tacon F."/>
            <person name="Lindquist E.A."/>
            <person name="Lipzen A."/>
            <person name="Malagnac F."/>
            <person name="Mello A."/>
            <person name="Molinier V."/>
            <person name="Miyauchi S."/>
            <person name="Poulain J."/>
            <person name="Riccioni C."/>
            <person name="Rubini A."/>
            <person name="Sitrit Y."/>
            <person name="Splivallo R."/>
            <person name="Traeger S."/>
            <person name="Wang M."/>
            <person name="Zifcakova L."/>
            <person name="Wipf D."/>
            <person name="Zambonelli A."/>
            <person name="Paolocci F."/>
            <person name="Nowrousian M."/>
            <person name="Ottonello S."/>
            <person name="Baldrian P."/>
            <person name="Spatafora J.W."/>
            <person name="Henrissat B."/>
            <person name="Nagy L.G."/>
            <person name="Aury J.M."/>
            <person name="Wincker P."/>
            <person name="Grigoriev I.V."/>
            <person name="Bonfante P."/>
            <person name="Martin F.M."/>
        </authorList>
    </citation>
    <scope>NUCLEOTIDE SEQUENCE [LARGE SCALE GENOMIC DNA]</scope>
    <source>
        <strain evidence="3 4">CCBAS932</strain>
    </source>
</reference>
<dbReference type="Proteomes" id="UP000277580">
    <property type="component" value="Unassembled WGS sequence"/>
</dbReference>
<accession>A0A3N4KKN8</accession>
<dbReference type="EMBL" id="ML119146">
    <property type="protein sequence ID" value="RPB09988.1"/>
    <property type="molecule type" value="Genomic_DNA"/>
</dbReference>
<dbReference type="InterPro" id="IPR044053">
    <property type="entry name" value="AsaB-like"/>
</dbReference>
<gene>
    <name evidence="3" type="ORF">P167DRAFT_509934</name>
</gene>
<dbReference type="InParanoid" id="A0A3N4KKN8"/>
<dbReference type="OrthoDB" id="412788at2759"/>